<comment type="caution">
    <text evidence="1">The sequence shown here is derived from an EMBL/GenBank/DDBJ whole genome shotgun (WGS) entry which is preliminary data.</text>
</comment>
<accession>A0ABW7XBV7</accession>
<reference evidence="1 2" key="1">
    <citation type="submission" date="2024-10" db="EMBL/GenBank/DDBJ databases">
        <title>The Natural Products Discovery Center: Release of the First 8490 Sequenced Strains for Exploring Actinobacteria Biosynthetic Diversity.</title>
        <authorList>
            <person name="Kalkreuter E."/>
            <person name="Kautsar S.A."/>
            <person name="Yang D."/>
            <person name="Bader C.D."/>
            <person name="Teijaro C.N."/>
            <person name="Fluegel L."/>
            <person name="Davis C.M."/>
            <person name="Simpson J.R."/>
            <person name="Lauterbach L."/>
            <person name="Steele A.D."/>
            <person name="Gui C."/>
            <person name="Meng S."/>
            <person name="Li G."/>
            <person name="Viehrig K."/>
            <person name="Ye F."/>
            <person name="Su P."/>
            <person name="Kiefer A.F."/>
            <person name="Nichols A."/>
            <person name="Cepeda A.J."/>
            <person name="Yan W."/>
            <person name="Fan B."/>
            <person name="Jiang Y."/>
            <person name="Adhikari A."/>
            <person name="Zheng C.-J."/>
            <person name="Schuster L."/>
            <person name="Cowan T.M."/>
            <person name="Smanski M.J."/>
            <person name="Chevrette M.G."/>
            <person name="De Carvalho L.P.S."/>
            <person name="Shen B."/>
        </authorList>
    </citation>
    <scope>NUCLEOTIDE SEQUENCE [LARGE SCALE GENOMIC DNA]</scope>
    <source>
        <strain evidence="1 2">NPDC019275</strain>
    </source>
</reference>
<organism evidence="1 2">
    <name type="scientific">Nocardia xishanensis</name>
    <dbReference type="NCBI Taxonomy" id="238964"/>
    <lineage>
        <taxon>Bacteria</taxon>
        <taxon>Bacillati</taxon>
        <taxon>Actinomycetota</taxon>
        <taxon>Actinomycetes</taxon>
        <taxon>Mycobacteriales</taxon>
        <taxon>Nocardiaceae</taxon>
        <taxon>Nocardia</taxon>
    </lineage>
</organism>
<keyword evidence="2" id="KW-1185">Reference proteome</keyword>
<evidence type="ECO:0000313" key="2">
    <source>
        <dbReference type="Proteomes" id="UP001611415"/>
    </source>
</evidence>
<dbReference type="EMBL" id="JBIRYO010000045">
    <property type="protein sequence ID" value="MFI2478628.1"/>
    <property type="molecule type" value="Genomic_DNA"/>
</dbReference>
<protein>
    <submittedName>
        <fullName evidence="1">Uncharacterized protein</fullName>
    </submittedName>
</protein>
<sequence>MPGGAVKGSVWIGVLARRLGQTDFRRQLVDLDRGEARVTQSLGADLAVGDTRKKELRGMDIAGLKCRDA</sequence>
<dbReference type="RefSeq" id="WP_397096219.1">
    <property type="nucleotide sequence ID" value="NZ_JBIRYO010000045.1"/>
</dbReference>
<proteinExistence type="predicted"/>
<name>A0ABW7XBV7_9NOCA</name>
<gene>
    <name evidence="1" type="ORF">ACH49W_35205</name>
</gene>
<dbReference type="Proteomes" id="UP001611415">
    <property type="component" value="Unassembled WGS sequence"/>
</dbReference>
<evidence type="ECO:0000313" key="1">
    <source>
        <dbReference type="EMBL" id="MFI2478628.1"/>
    </source>
</evidence>